<proteinExistence type="predicted"/>
<protein>
    <recommendedName>
        <fullName evidence="3">PIN domain-containing protein</fullName>
    </recommendedName>
</protein>
<evidence type="ECO:0000313" key="2">
    <source>
        <dbReference type="Proteomes" id="UP001501468"/>
    </source>
</evidence>
<comment type="caution">
    <text evidence="1">The sequence shown here is derived from an EMBL/GenBank/DDBJ whole genome shotgun (WGS) entry which is preliminary data.</text>
</comment>
<dbReference type="EMBL" id="BAABDC010000011">
    <property type="protein sequence ID" value="GAA3720481.1"/>
    <property type="molecule type" value="Genomic_DNA"/>
</dbReference>
<sequence>MIDTNMYVQLHDLDRPRHPAAVARRTDRHRGLKRSAREIALAVRRQRRHSEPV</sequence>
<reference evidence="2" key="1">
    <citation type="journal article" date="2019" name="Int. J. Syst. Evol. Microbiol.">
        <title>The Global Catalogue of Microorganisms (GCM) 10K type strain sequencing project: providing services to taxonomists for standard genome sequencing and annotation.</title>
        <authorList>
            <consortium name="The Broad Institute Genomics Platform"/>
            <consortium name="The Broad Institute Genome Sequencing Center for Infectious Disease"/>
            <person name="Wu L."/>
            <person name="Ma J."/>
        </authorList>
    </citation>
    <scope>NUCLEOTIDE SEQUENCE [LARGE SCALE GENOMIC DNA]</scope>
    <source>
        <strain evidence="2">JCM 17125</strain>
    </source>
</reference>
<dbReference type="RefSeq" id="WP_344951314.1">
    <property type="nucleotide sequence ID" value="NZ_BAABDC010000011.1"/>
</dbReference>
<organism evidence="1 2">
    <name type="scientific">Terrabacter ginsenosidimutans</name>
    <dbReference type="NCBI Taxonomy" id="490575"/>
    <lineage>
        <taxon>Bacteria</taxon>
        <taxon>Bacillati</taxon>
        <taxon>Actinomycetota</taxon>
        <taxon>Actinomycetes</taxon>
        <taxon>Micrococcales</taxon>
        <taxon>Intrasporangiaceae</taxon>
        <taxon>Terrabacter</taxon>
    </lineage>
</organism>
<accession>A0ABP7ELT5</accession>
<keyword evidence="2" id="KW-1185">Reference proteome</keyword>
<dbReference type="Proteomes" id="UP001501468">
    <property type="component" value="Unassembled WGS sequence"/>
</dbReference>
<evidence type="ECO:0008006" key="3">
    <source>
        <dbReference type="Google" id="ProtNLM"/>
    </source>
</evidence>
<name>A0ABP7ELT5_9MICO</name>
<gene>
    <name evidence="1" type="ORF">GCM10022399_41080</name>
</gene>
<evidence type="ECO:0000313" key="1">
    <source>
        <dbReference type="EMBL" id="GAA3720481.1"/>
    </source>
</evidence>